<dbReference type="Proteomes" id="UP001085076">
    <property type="component" value="Miscellaneous, Linkage group lg02"/>
</dbReference>
<dbReference type="Pfam" id="PF08241">
    <property type="entry name" value="Methyltransf_11"/>
    <property type="match status" value="1"/>
</dbReference>
<dbReference type="CDD" id="cd02440">
    <property type="entry name" value="AdoMet_MTases"/>
    <property type="match status" value="1"/>
</dbReference>
<evidence type="ECO:0000313" key="2">
    <source>
        <dbReference type="EMBL" id="KAJ0983441.1"/>
    </source>
</evidence>
<dbReference type="InterPro" id="IPR013216">
    <property type="entry name" value="Methyltransf_11"/>
</dbReference>
<dbReference type="InterPro" id="IPR029063">
    <property type="entry name" value="SAM-dependent_MTases_sf"/>
</dbReference>
<dbReference type="EMBL" id="JAGGNH010000002">
    <property type="protein sequence ID" value="KAJ0983441.1"/>
    <property type="molecule type" value="Genomic_DNA"/>
</dbReference>
<dbReference type="SUPFAM" id="SSF53335">
    <property type="entry name" value="S-adenosyl-L-methionine-dependent methyltransferases"/>
    <property type="match status" value="1"/>
</dbReference>
<dbReference type="PANTHER" id="PTHR45085:SF3">
    <property type="entry name" value="S-ADENOSYL-L-METHIONINE-DEPENDENT METHYLTRANSFERASES SUPERFAMILY PROTEIN"/>
    <property type="match status" value="1"/>
</dbReference>
<dbReference type="Gene3D" id="3.40.50.150">
    <property type="entry name" value="Vaccinia Virus protein VP39"/>
    <property type="match status" value="1"/>
</dbReference>
<sequence>MNGIDSLKWCISEGSRARAADTNEITISPSYLRVLLLSPPPPPPPRYANPNPSSLPIPRSSCDASLRPALSPARRFSRIQSSRSWRNRVAALSSLFLRLRTAHLLSNSSRILCVFSGAGHEVAALRQSGVIDVTGVDLIDFPPLVSRADPHNLPFFDNVFDLGFSSGLAGALFPARFVGELERTVRKGGAVALVVERCGSEDEVASVKGLFRKSNLVEVSNVTLSGSEMTLIVMRVNGVPP</sequence>
<dbReference type="AlphaFoldDB" id="A0A9D5D1I6"/>
<feature type="domain" description="Methyltransferase type 11" evidence="1">
    <location>
        <begin position="116"/>
        <end position="192"/>
    </location>
</feature>
<dbReference type="GO" id="GO:0008757">
    <property type="term" value="F:S-adenosylmethionine-dependent methyltransferase activity"/>
    <property type="evidence" value="ECO:0007669"/>
    <property type="project" value="InterPro"/>
</dbReference>
<evidence type="ECO:0000259" key="1">
    <source>
        <dbReference type="Pfam" id="PF08241"/>
    </source>
</evidence>
<reference evidence="2" key="2">
    <citation type="journal article" date="2022" name="Hortic Res">
        <title>The genome of Dioscorea zingiberensis sheds light on the biosynthesis, origin and evolution of the medicinally important diosgenin saponins.</title>
        <authorList>
            <person name="Li Y."/>
            <person name="Tan C."/>
            <person name="Li Z."/>
            <person name="Guo J."/>
            <person name="Li S."/>
            <person name="Chen X."/>
            <person name="Wang C."/>
            <person name="Dai X."/>
            <person name="Yang H."/>
            <person name="Song W."/>
            <person name="Hou L."/>
            <person name="Xu J."/>
            <person name="Tong Z."/>
            <person name="Xu A."/>
            <person name="Yuan X."/>
            <person name="Wang W."/>
            <person name="Yang Q."/>
            <person name="Chen L."/>
            <person name="Sun Z."/>
            <person name="Wang K."/>
            <person name="Pan B."/>
            <person name="Chen J."/>
            <person name="Bao Y."/>
            <person name="Liu F."/>
            <person name="Qi X."/>
            <person name="Gang D.R."/>
            <person name="Wen J."/>
            <person name="Li J."/>
        </authorList>
    </citation>
    <scope>NUCLEOTIDE SEQUENCE</scope>
    <source>
        <strain evidence="2">Dzin_1.0</strain>
    </source>
</reference>
<dbReference type="PANTHER" id="PTHR45085">
    <property type="entry name" value="F21J9.14"/>
    <property type="match status" value="1"/>
</dbReference>
<comment type="caution">
    <text evidence="2">The sequence shown here is derived from an EMBL/GenBank/DDBJ whole genome shotgun (WGS) entry which is preliminary data.</text>
</comment>
<evidence type="ECO:0000313" key="3">
    <source>
        <dbReference type="Proteomes" id="UP001085076"/>
    </source>
</evidence>
<reference evidence="2" key="1">
    <citation type="submission" date="2021-03" db="EMBL/GenBank/DDBJ databases">
        <authorList>
            <person name="Li Z."/>
            <person name="Yang C."/>
        </authorList>
    </citation>
    <scope>NUCLEOTIDE SEQUENCE</scope>
    <source>
        <strain evidence="2">Dzin_1.0</strain>
        <tissue evidence="2">Leaf</tissue>
    </source>
</reference>
<proteinExistence type="predicted"/>
<gene>
    <name evidence="2" type="ORF">J5N97_011696</name>
</gene>
<organism evidence="2 3">
    <name type="scientific">Dioscorea zingiberensis</name>
    <dbReference type="NCBI Taxonomy" id="325984"/>
    <lineage>
        <taxon>Eukaryota</taxon>
        <taxon>Viridiplantae</taxon>
        <taxon>Streptophyta</taxon>
        <taxon>Embryophyta</taxon>
        <taxon>Tracheophyta</taxon>
        <taxon>Spermatophyta</taxon>
        <taxon>Magnoliopsida</taxon>
        <taxon>Liliopsida</taxon>
        <taxon>Dioscoreales</taxon>
        <taxon>Dioscoreaceae</taxon>
        <taxon>Dioscorea</taxon>
    </lineage>
</organism>
<accession>A0A9D5D1I6</accession>
<dbReference type="OrthoDB" id="682522at2759"/>
<keyword evidence="3" id="KW-1185">Reference proteome</keyword>
<protein>
    <recommendedName>
        <fullName evidence="1">Methyltransferase type 11 domain-containing protein</fullName>
    </recommendedName>
</protein>
<name>A0A9D5D1I6_9LILI</name>